<dbReference type="Gene3D" id="3.40.640.10">
    <property type="entry name" value="Type I PLP-dependent aspartate aminotransferase-like (Major domain)"/>
    <property type="match status" value="1"/>
</dbReference>
<evidence type="ECO:0000256" key="6">
    <source>
        <dbReference type="SAM" id="SignalP"/>
    </source>
</evidence>
<evidence type="ECO:0000313" key="8">
    <source>
        <dbReference type="Proteomes" id="UP001227230"/>
    </source>
</evidence>
<comment type="cofactor">
    <cofactor evidence="1 5">
        <name>pyridoxal 5'-phosphate</name>
        <dbReference type="ChEBI" id="CHEBI:597326"/>
    </cofactor>
</comment>
<dbReference type="Proteomes" id="UP001227230">
    <property type="component" value="Chromosome 12"/>
</dbReference>
<organism evidence="7 8">
    <name type="scientific">Vitis vinifera</name>
    <name type="common">Grape</name>
    <dbReference type="NCBI Taxonomy" id="29760"/>
    <lineage>
        <taxon>Eukaryota</taxon>
        <taxon>Viridiplantae</taxon>
        <taxon>Streptophyta</taxon>
        <taxon>Embryophyta</taxon>
        <taxon>Tracheophyta</taxon>
        <taxon>Spermatophyta</taxon>
        <taxon>Magnoliopsida</taxon>
        <taxon>eudicotyledons</taxon>
        <taxon>Gunneridae</taxon>
        <taxon>Pentapetalae</taxon>
        <taxon>rosids</taxon>
        <taxon>Vitales</taxon>
        <taxon>Vitaceae</taxon>
        <taxon>Viteae</taxon>
        <taxon>Vitis</taxon>
    </lineage>
</organism>
<proteinExistence type="inferred from homology"/>
<dbReference type="PANTHER" id="PTHR11999">
    <property type="entry name" value="GROUP II PYRIDOXAL-5-PHOSPHATE DECARBOXYLASE"/>
    <property type="match status" value="1"/>
</dbReference>
<dbReference type="InterPro" id="IPR015421">
    <property type="entry name" value="PyrdxlP-dep_Trfase_major"/>
</dbReference>
<evidence type="ECO:0000256" key="3">
    <source>
        <dbReference type="ARBA" id="ARBA00022898"/>
    </source>
</evidence>
<dbReference type="PANTHER" id="PTHR11999:SF157">
    <property type="entry name" value="TRYPTOPHAN DECARBOXYLASE 1"/>
    <property type="match status" value="1"/>
</dbReference>
<accession>A0ABY9CWE9</accession>
<dbReference type="SUPFAM" id="SSF53383">
    <property type="entry name" value="PLP-dependent transferases"/>
    <property type="match status" value="1"/>
</dbReference>
<reference evidence="7 8" key="1">
    <citation type="journal article" date="2023" name="Hortic Res">
        <title>The complete reference genome for grapevine (Vitis vinifera L.) genetics and breeding.</title>
        <authorList>
            <person name="Shi X."/>
            <person name="Cao S."/>
            <person name="Wang X."/>
            <person name="Huang S."/>
            <person name="Wang Y."/>
            <person name="Liu Z."/>
            <person name="Liu W."/>
            <person name="Leng X."/>
            <person name="Peng Y."/>
            <person name="Wang N."/>
            <person name="Wang Y."/>
            <person name="Ma Z."/>
            <person name="Xu X."/>
            <person name="Zhang F."/>
            <person name="Xue H."/>
            <person name="Zhong H."/>
            <person name="Wang Y."/>
            <person name="Zhang K."/>
            <person name="Velt A."/>
            <person name="Avia K."/>
            <person name="Holtgrawe D."/>
            <person name="Grimplet J."/>
            <person name="Matus J.T."/>
            <person name="Ware D."/>
            <person name="Wu X."/>
            <person name="Wang H."/>
            <person name="Liu C."/>
            <person name="Fang Y."/>
            <person name="Rustenholz C."/>
            <person name="Cheng Z."/>
            <person name="Xiao H."/>
            <person name="Zhou Y."/>
        </authorList>
    </citation>
    <scope>NUCLEOTIDE SEQUENCE [LARGE SCALE GENOMIC DNA]</scope>
    <source>
        <strain evidence="8">cv. Pinot noir / PN40024</strain>
        <tissue evidence="7">Leaf</tissue>
    </source>
</reference>
<keyword evidence="3 5" id="KW-0663">Pyridoxal phosphate</keyword>
<dbReference type="InterPro" id="IPR015424">
    <property type="entry name" value="PyrdxlP-dep_Trfase"/>
</dbReference>
<evidence type="ECO:0000256" key="2">
    <source>
        <dbReference type="ARBA" id="ARBA00022793"/>
    </source>
</evidence>
<feature type="signal peptide" evidence="6">
    <location>
        <begin position="1"/>
        <end position="19"/>
    </location>
</feature>
<dbReference type="EMBL" id="CP126659">
    <property type="protein sequence ID" value="WJZ99612.1"/>
    <property type="molecule type" value="Genomic_DNA"/>
</dbReference>
<keyword evidence="6" id="KW-0732">Signal</keyword>
<sequence length="82" mass="9057">MGVGLVPIHFCATLGTTLTTTVDPIGSLANVANDYGVWVHVNVAYIGSACICPEFRHHLNRIKQVNSLSLNPQKWYLKHIKL</sequence>
<keyword evidence="4 5" id="KW-0456">Lyase</keyword>
<keyword evidence="8" id="KW-1185">Reference proteome</keyword>
<evidence type="ECO:0000256" key="5">
    <source>
        <dbReference type="RuleBase" id="RU000382"/>
    </source>
</evidence>
<evidence type="ECO:0000256" key="4">
    <source>
        <dbReference type="ARBA" id="ARBA00023239"/>
    </source>
</evidence>
<feature type="chain" id="PRO_5045269224" evidence="6">
    <location>
        <begin position="20"/>
        <end position="82"/>
    </location>
</feature>
<comment type="similarity">
    <text evidence="5">Belongs to the group II decarboxylase family.</text>
</comment>
<keyword evidence="2" id="KW-0210">Decarboxylase</keyword>
<dbReference type="Pfam" id="PF00282">
    <property type="entry name" value="Pyridoxal_deC"/>
    <property type="match status" value="1"/>
</dbReference>
<dbReference type="InterPro" id="IPR002129">
    <property type="entry name" value="PyrdxlP-dep_de-COase"/>
</dbReference>
<evidence type="ECO:0000256" key="1">
    <source>
        <dbReference type="ARBA" id="ARBA00001933"/>
    </source>
</evidence>
<gene>
    <name evidence="7" type="ORF">VitviT2T_018038</name>
</gene>
<evidence type="ECO:0000313" key="7">
    <source>
        <dbReference type="EMBL" id="WJZ99612.1"/>
    </source>
</evidence>
<name>A0ABY9CWE9_VITVI</name>
<protein>
    <submittedName>
        <fullName evidence="7">Uncharacterized protein</fullName>
    </submittedName>
</protein>
<dbReference type="InterPro" id="IPR010977">
    <property type="entry name" value="Aromatic_deC"/>
</dbReference>